<feature type="binding site" evidence="9">
    <location>
        <position position="635"/>
    </location>
    <ligand>
        <name>substrate</name>
    </ligand>
</feature>
<dbReference type="Gene3D" id="3.40.50.280">
    <property type="entry name" value="Cobalamin-binding domain"/>
    <property type="match status" value="1"/>
</dbReference>
<feature type="binding site" evidence="9">
    <location>
        <position position="297"/>
    </location>
    <ligand>
        <name>Mg(2+)</name>
        <dbReference type="ChEBI" id="CHEBI:18420"/>
        <label>2</label>
    </ligand>
</feature>
<feature type="binding site" evidence="9">
    <location>
        <position position="827"/>
    </location>
    <ligand>
        <name>substrate</name>
    </ligand>
</feature>
<feature type="domain" description="B12-binding" evidence="10">
    <location>
        <begin position="12"/>
        <end position="150"/>
    </location>
</feature>
<evidence type="ECO:0000256" key="5">
    <source>
        <dbReference type="ARBA" id="ARBA00023134"/>
    </source>
</evidence>
<proteinExistence type="inferred from homology"/>
<keyword evidence="9" id="KW-0511">Multifunctional enzyme</keyword>
<evidence type="ECO:0000256" key="8">
    <source>
        <dbReference type="ARBA" id="ARBA00023285"/>
    </source>
</evidence>
<evidence type="ECO:0000259" key="10">
    <source>
        <dbReference type="PROSITE" id="PS51332"/>
    </source>
</evidence>
<comment type="subunit">
    <text evidence="9">Homodimer.</text>
</comment>
<feature type="binding site" evidence="9">
    <location>
        <position position="234"/>
    </location>
    <ligand>
        <name>Mg(2+)</name>
        <dbReference type="ChEBI" id="CHEBI:18420"/>
        <label>2</label>
    </ligand>
</feature>
<dbReference type="HAMAP" id="MF_02050">
    <property type="entry name" value="IcmF"/>
    <property type="match status" value="1"/>
</dbReference>
<evidence type="ECO:0000256" key="1">
    <source>
        <dbReference type="ARBA" id="ARBA00001922"/>
    </source>
</evidence>
<dbReference type="SUPFAM" id="SSF51703">
    <property type="entry name" value="Cobalamin (vitamin B12)-dependent enzymes"/>
    <property type="match status" value="1"/>
</dbReference>
<keyword evidence="4 9" id="KW-0378">Hydrolase</keyword>
<reference evidence="12" key="1">
    <citation type="journal article" date="2019" name="Int. J. Syst. Evol. Microbiol.">
        <title>The Global Catalogue of Microorganisms (GCM) 10K type strain sequencing project: providing services to taxonomists for standard genome sequencing and annotation.</title>
        <authorList>
            <consortium name="The Broad Institute Genomics Platform"/>
            <consortium name="The Broad Institute Genome Sequencing Center for Infectious Disease"/>
            <person name="Wu L."/>
            <person name="Ma J."/>
        </authorList>
    </citation>
    <scope>NUCLEOTIDE SEQUENCE [LARGE SCALE GENOMIC DNA]</scope>
    <source>
        <strain evidence="12">JCM 17630</strain>
    </source>
</reference>
<keyword evidence="6 9" id="KW-0143">Chaperone</keyword>
<evidence type="ECO:0000256" key="4">
    <source>
        <dbReference type="ARBA" id="ARBA00022801"/>
    </source>
</evidence>
<dbReference type="EC" id="3.6.5.-" evidence="9"/>
<dbReference type="EC" id="5.4.99.13" evidence="9"/>
<dbReference type="InterPro" id="IPR033669">
    <property type="entry name" value="IcmF"/>
</dbReference>
<comment type="catalytic activity">
    <reaction evidence="9">
        <text>2-methylpropanoyl-CoA = butanoyl-CoA</text>
        <dbReference type="Rhea" id="RHEA:13141"/>
        <dbReference type="ChEBI" id="CHEBI:57338"/>
        <dbReference type="ChEBI" id="CHEBI:57371"/>
        <dbReference type="EC" id="5.4.99.13"/>
    </reaction>
</comment>
<feature type="binding site" evidence="9">
    <location>
        <position position="251"/>
    </location>
    <ligand>
        <name>GTP</name>
        <dbReference type="ChEBI" id="CHEBI:37565"/>
    </ligand>
</feature>
<dbReference type="InterPro" id="IPR016176">
    <property type="entry name" value="Cbl-dep_enz_cat"/>
</dbReference>
<feature type="binding site" evidence="9">
    <location>
        <begin position="343"/>
        <end position="346"/>
    </location>
    <ligand>
        <name>GTP</name>
        <dbReference type="ChEBI" id="CHEBI:37565"/>
    </ligand>
</feature>
<organism evidence="11 12">
    <name type="scientific">Postechiella marina</name>
    <dbReference type="NCBI Taxonomy" id="943941"/>
    <lineage>
        <taxon>Bacteria</taxon>
        <taxon>Pseudomonadati</taxon>
        <taxon>Bacteroidota</taxon>
        <taxon>Flavobacteriia</taxon>
        <taxon>Flavobacteriales</taxon>
        <taxon>Flavobacteriaceae</taxon>
        <taxon>Postechiella</taxon>
    </lineage>
</organism>
<dbReference type="Pfam" id="PF01642">
    <property type="entry name" value="MM_CoA_mutase"/>
    <property type="match status" value="2"/>
</dbReference>
<dbReference type="InterPro" id="IPR036724">
    <property type="entry name" value="Cobalamin-bd_sf"/>
</dbReference>
<dbReference type="PANTHER" id="PTHR43087">
    <property type="entry name" value="LYSINE/ARGININE/ORNITHINE TRANSPORT SYSTEM KINASE"/>
    <property type="match status" value="1"/>
</dbReference>
<feature type="binding site" evidence="9">
    <location>
        <position position="911"/>
    </location>
    <ligand>
        <name>substrate</name>
    </ligand>
</feature>
<feature type="binding site" description="axial binding residue" evidence="9">
    <location>
        <position position="25"/>
    </location>
    <ligand>
        <name>adenosylcob(III)alamin</name>
        <dbReference type="ChEBI" id="CHEBI:18408"/>
    </ligand>
    <ligandPart>
        <name>Co</name>
        <dbReference type="ChEBI" id="CHEBI:27638"/>
    </ligandPart>
</feature>
<comment type="caution">
    <text evidence="11">The sequence shown here is derived from an EMBL/GenBank/DDBJ whole genome shotgun (WGS) entry which is preliminary data.</text>
</comment>
<keyword evidence="2 9" id="KW-0846">Cobalamin</keyword>
<name>A0ABP8BYB6_9FLAO</name>
<evidence type="ECO:0000313" key="12">
    <source>
        <dbReference type="Proteomes" id="UP001501496"/>
    </source>
</evidence>
<comment type="catalytic activity">
    <reaction evidence="9">
        <text>GTP + H2O = GDP + phosphate + H(+)</text>
        <dbReference type="Rhea" id="RHEA:19669"/>
        <dbReference type="ChEBI" id="CHEBI:15377"/>
        <dbReference type="ChEBI" id="CHEBI:15378"/>
        <dbReference type="ChEBI" id="CHEBI:37565"/>
        <dbReference type="ChEBI" id="CHEBI:43474"/>
        <dbReference type="ChEBI" id="CHEBI:58189"/>
    </reaction>
</comment>
<dbReference type="Proteomes" id="UP001501496">
    <property type="component" value="Unassembled WGS sequence"/>
</dbReference>
<evidence type="ECO:0000256" key="6">
    <source>
        <dbReference type="ARBA" id="ARBA00023186"/>
    </source>
</evidence>
<comment type="cofactor">
    <cofactor evidence="9">
        <name>Mg(2+)</name>
        <dbReference type="ChEBI" id="CHEBI:18420"/>
    </cofactor>
</comment>
<dbReference type="PANTHER" id="PTHR43087:SF1">
    <property type="entry name" value="LAO_AO TRANSPORT SYSTEM ATPASE"/>
    <property type="match status" value="1"/>
</dbReference>
<dbReference type="RefSeq" id="WP_344785751.1">
    <property type="nucleotide sequence ID" value="NZ_BAABCA010000001.1"/>
</dbReference>
<evidence type="ECO:0000256" key="9">
    <source>
        <dbReference type="HAMAP-Rule" id="MF_02050"/>
    </source>
</evidence>
<feature type="binding site" evidence="9">
    <location>
        <position position="1145"/>
    </location>
    <ligand>
        <name>GTP</name>
        <dbReference type="ChEBI" id="CHEBI:37565"/>
    </ligand>
</feature>
<keyword evidence="8 9" id="KW-0170">Cobalt</keyword>
<evidence type="ECO:0000256" key="3">
    <source>
        <dbReference type="ARBA" id="ARBA00022741"/>
    </source>
</evidence>
<protein>
    <recommendedName>
        <fullName evidence="9">Fused isobutyryl-CoA mutase</fullName>
    </recommendedName>
    <domain>
        <recommendedName>
            <fullName evidence="9">Isobutyryl-CoA mutase</fullName>
            <shortName evidence="9">ICM</shortName>
            <ecNumber evidence="9">5.4.99.13</ecNumber>
        </recommendedName>
    </domain>
    <domain>
        <recommendedName>
            <fullName evidence="9">P-loop GTPase</fullName>
            <ecNumber evidence="9">3.6.5.-</ecNumber>
        </recommendedName>
        <alternativeName>
            <fullName evidence="9">G-protein chaperone</fullName>
        </alternativeName>
    </domain>
</protein>
<feature type="binding site" evidence="9">
    <location>
        <position position="210"/>
    </location>
    <ligand>
        <name>Mg(2+)</name>
        <dbReference type="ChEBI" id="CHEBI:18420"/>
        <label>1</label>
        <note>catalytic</note>
    </ligand>
</feature>
<feature type="binding site" evidence="9">
    <location>
        <position position="296"/>
    </location>
    <ligand>
        <name>Mg(2+)</name>
        <dbReference type="ChEBI" id="CHEBI:18420"/>
        <label>1</label>
        <note>catalytic</note>
    </ligand>
</feature>
<evidence type="ECO:0000313" key="11">
    <source>
        <dbReference type="EMBL" id="GAA4230395.1"/>
    </source>
</evidence>
<dbReference type="Gene3D" id="3.40.50.300">
    <property type="entry name" value="P-loop containing nucleotide triphosphate hydrolases"/>
    <property type="match status" value="1"/>
</dbReference>
<comment type="caution">
    <text evidence="9">Lacks conserved residue(s) required for the propagation of feature annotation.</text>
</comment>
<keyword evidence="5 9" id="KW-0342">GTP-binding</keyword>
<dbReference type="InterPro" id="IPR006158">
    <property type="entry name" value="Cobalamin-bd"/>
</dbReference>
<dbReference type="InterPro" id="IPR052040">
    <property type="entry name" value="GTPase/Isobutyryl-CoA_mutase"/>
</dbReference>
<keyword evidence="9" id="KW-0479">Metal-binding</keyword>
<dbReference type="CDD" id="cd02071">
    <property type="entry name" value="MM_CoA_mut_B12_BD"/>
    <property type="match status" value="1"/>
</dbReference>
<feature type="binding site" evidence="9">
    <location>
        <position position="248"/>
    </location>
    <ligand>
        <name>Mg(2+)</name>
        <dbReference type="ChEBI" id="CHEBI:18420"/>
        <label>1</label>
        <note>catalytic</note>
    </ligand>
</feature>
<comment type="similarity">
    <text evidence="9">Belongs to the IcmF family.</text>
</comment>
<feature type="binding site" evidence="9">
    <location>
        <position position="235"/>
    </location>
    <ligand>
        <name>Mg(2+)</name>
        <dbReference type="ChEBI" id="CHEBI:18420"/>
        <label>2</label>
    </ligand>
</feature>
<keyword evidence="9" id="KW-0460">Magnesium</keyword>
<dbReference type="InterPro" id="IPR027417">
    <property type="entry name" value="P-loop_NTPase"/>
</dbReference>
<feature type="binding site" evidence="9">
    <location>
        <position position="600"/>
    </location>
    <ligand>
        <name>substrate</name>
    </ligand>
</feature>
<dbReference type="SUPFAM" id="SSF52540">
    <property type="entry name" value="P-loop containing nucleoside triphosphate hydrolases"/>
    <property type="match status" value="1"/>
</dbReference>
<feature type="binding site" evidence="9">
    <location>
        <position position="296"/>
    </location>
    <ligand>
        <name>Mg(2+)</name>
        <dbReference type="ChEBI" id="CHEBI:18420"/>
        <label>2</label>
    </ligand>
</feature>
<dbReference type="InterPro" id="IPR006099">
    <property type="entry name" value="MeMalonylCoA_mutase_a/b_cat"/>
</dbReference>
<accession>A0ABP8BYB6</accession>
<feature type="binding site" evidence="9">
    <location>
        <begin position="206"/>
        <end position="211"/>
    </location>
    <ligand>
        <name>GTP</name>
        <dbReference type="ChEBI" id="CHEBI:37565"/>
    </ligand>
</feature>
<feature type="binding site" evidence="9">
    <location>
        <position position="1028"/>
    </location>
    <ligand>
        <name>GTP</name>
        <dbReference type="ChEBI" id="CHEBI:37565"/>
    </ligand>
</feature>
<dbReference type="SUPFAM" id="SSF52242">
    <property type="entry name" value="Cobalamin (vitamin B12)-binding domain"/>
    <property type="match status" value="1"/>
</dbReference>
<feature type="binding site" evidence="9">
    <location>
        <position position="248"/>
    </location>
    <ligand>
        <name>Mg(2+)</name>
        <dbReference type="ChEBI" id="CHEBI:18420"/>
        <label>2</label>
    </ligand>
</feature>
<keyword evidence="12" id="KW-1185">Reference proteome</keyword>
<comment type="domain">
    <text evidence="9">Is composed of four functional domains: the N-terminal 5'-deoxyadenosylcobalamin binding region that is homologous to the small subunit of ICM (IcmB), a middle P-loop GTPase domain (MeaI) that likely acts as a chaperone for ICM, a structured linker region involved in dimer formation, and a C-terminal part that is homologous to the large substrate-binding subunit of ICM (IcmA).</text>
</comment>
<evidence type="ECO:0000256" key="7">
    <source>
        <dbReference type="ARBA" id="ARBA00023235"/>
    </source>
</evidence>
<comment type="cofactor">
    <cofactor evidence="1 9">
        <name>adenosylcob(III)alamin</name>
        <dbReference type="ChEBI" id="CHEBI:18408"/>
    </cofactor>
</comment>
<feature type="binding site" evidence="9">
    <location>
        <position position="876"/>
    </location>
    <ligand>
        <name>substrate</name>
    </ligand>
</feature>
<dbReference type="Pfam" id="PF02310">
    <property type="entry name" value="B12-binding"/>
    <property type="match status" value="1"/>
</dbReference>
<feature type="binding site" evidence="9">
    <location>
        <position position="783"/>
    </location>
    <ligand>
        <name>substrate</name>
    </ligand>
</feature>
<dbReference type="EMBL" id="BAABCA010000001">
    <property type="protein sequence ID" value="GAA4230395.1"/>
    <property type="molecule type" value="Genomic_DNA"/>
</dbReference>
<sequence length="1146" mass="128461">MTQSNPYKPKNKVRIVTAASLFDGHDASINIMRRIIQSTGVEVIHLGHDRSVEEVVNTAIQEDVNAICLTSYQGGHMEYFKYMFDLLKANNSEHIKIFGGGGGVILPTEIKELMDYGIARIYSPDDGREMGLQGMINDLVELSDFEIGHSLNVDIKTLADKNSKHIARIISSAENFPEIAKSTLDKIHLKNQTNNVPVLGITGTGGAGKSSLVDELVRRFLLDFPEKTIGIISVDPSKRKTGGALLGDRIRMNAINSPRVYMRSLATRQSNLALSKYVNEAIEVLKAAEFDLIILETSGIGQSDTEIIEHSDVSLYVMTPEFGAATQLEKIDMLDFADLVAINKFDKRGALDALRDVKKQYMRNNNLWDMPQEELPVYGTIASQFNDPGMNTLYKAIIDNLVNKAEANLKSNFEISSEMSEKIFVIPPSRTRYLSEIAENNRAYDKKAIAQVDCAQKLYGIYKTICSVADINLKKEALLLLNKHGLNQELILEHAKSESETTFLKLLISEFDRVKLNLDPFNWEILLEWGDKINKYKNPIYTFKVRDKEIKIETQTESLSHLQIPKVALPKYKAWGDVLKWCLQENVPGEFPFTSGLYPFKRTGEDPARMFAGEGGPERTNKRFHYVSAGLPAKRLSTAFDSVTLYGSDPDLRPDIYGKIGNAGVSICCLDDAKKLYSGFNLADVMTSVSMTINGPAPILLGFFMNAAIDQQCEIYIKENGLEQEVEAKIEKLYANQERPKYNDELPAGNNGLGLMLLGVTGNQVLPEPIYEEIKKNTIAQVRGTVQADILKEDQAQNTCIFSTEFALRLMGDVQEYFIENNVRNFYSVSISGYHIAEAGANPITQLALTLSNGFTYVEYYLSRGMDINKFGPNLSFFFSNGIDPEYAVIGRVARKIWAKAMKHKYGANARAQMLKYHIQTSGRSLHAQEIDFNDIRTSLQALYAIYDNCNSLHTNAYDEAITTPTEESVRRAMAIQLIINKELGLAKNENPIQGSFIIEELTDLVEEAVLMEFDRITERGGVLGAMETMYQRSKIQEESLYYETLKHNGQFPIIGVNTFLSSKGSPTVIPKEVIRATEDEKQFQIKTLQNLHNAHDTKALLKSLQDKAINNENIFEALMEVCKFCSLGSITSALFEVGGQYRRNM</sequence>
<dbReference type="Pfam" id="PF03308">
    <property type="entry name" value="MeaB"/>
    <property type="match status" value="1"/>
</dbReference>
<dbReference type="Gene3D" id="3.20.20.240">
    <property type="entry name" value="Methylmalonyl-CoA mutase"/>
    <property type="match status" value="1"/>
</dbReference>
<keyword evidence="3 9" id="KW-0547">Nucleotide-binding</keyword>
<keyword evidence="7 9" id="KW-0413">Isomerase</keyword>
<feature type="binding site" evidence="9">
    <location>
        <position position="916"/>
    </location>
    <ligand>
        <name>substrate</name>
    </ligand>
</feature>
<comment type="function">
    <text evidence="9">Catalyzes the reversible interconversion of isobutyryl-CoA and n-butyryl-CoA, using radical chemistry. Also exhibits GTPase activity, associated with its G-protein domain (MeaI) that functions as a chaperone that assists cofactor delivery and proper holo-enzyme assembly.</text>
</comment>
<dbReference type="PROSITE" id="PS51332">
    <property type="entry name" value="B12_BINDING"/>
    <property type="match status" value="1"/>
</dbReference>
<gene>
    <name evidence="9" type="primary">icmF</name>
    <name evidence="11" type="ORF">GCM10022291_00420</name>
</gene>
<evidence type="ECO:0000256" key="2">
    <source>
        <dbReference type="ARBA" id="ARBA00022628"/>
    </source>
</evidence>